<comment type="caution">
    <text evidence="2">The sequence shown here is derived from an EMBL/GenBank/DDBJ whole genome shotgun (WGS) entry which is preliminary data.</text>
</comment>
<dbReference type="EMBL" id="JAZGUE010000002">
    <property type="protein sequence ID" value="KAL2270336.1"/>
    <property type="molecule type" value="Genomic_DNA"/>
</dbReference>
<reference evidence="2 3" key="1">
    <citation type="journal article" date="2024" name="Commun. Biol.">
        <title>Comparative genomic analysis of thermophilic fungi reveals convergent evolutionary adaptations and gene losses.</title>
        <authorList>
            <person name="Steindorff A.S."/>
            <person name="Aguilar-Pontes M.V."/>
            <person name="Robinson A.J."/>
            <person name="Andreopoulos B."/>
            <person name="LaButti K."/>
            <person name="Kuo A."/>
            <person name="Mondo S."/>
            <person name="Riley R."/>
            <person name="Otillar R."/>
            <person name="Haridas S."/>
            <person name="Lipzen A."/>
            <person name="Grimwood J."/>
            <person name="Schmutz J."/>
            <person name="Clum A."/>
            <person name="Reid I.D."/>
            <person name="Moisan M.C."/>
            <person name="Butler G."/>
            <person name="Nguyen T.T.M."/>
            <person name="Dewar K."/>
            <person name="Conant G."/>
            <person name="Drula E."/>
            <person name="Henrissat B."/>
            <person name="Hansel C."/>
            <person name="Singer S."/>
            <person name="Hutchinson M.I."/>
            <person name="de Vries R.P."/>
            <person name="Natvig D.O."/>
            <person name="Powell A.J."/>
            <person name="Tsang A."/>
            <person name="Grigoriev I.V."/>
        </authorList>
    </citation>
    <scope>NUCLEOTIDE SEQUENCE [LARGE SCALE GENOMIC DNA]</scope>
    <source>
        <strain evidence="2 3">ATCC 22073</strain>
    </source>
</reference>
<evidence type="ECO:0008006" key="4">
    <source>
        <dbReference type="Google" id="ProtNLM"/>
    </source>
</evidence>
<evidence type="ECO:0000313" key="2">
    <source>
        <dbReference type="EMBL" id="KAL2270336.1"/>
    </source>
</evidence>
<feature type="region of interest" description="Disordered" evidence="1">
    <location>
        <begin position="1"/>
        <end position="24"/>
    </location>
</feature>
<accession>A0ABR4DKG2</accession>
<dbReference type="GeneID" id="98123444"/>
<keyword evidence="3" id="KW-1185">Reference proteome</keyword>
<dbReference type="Proteomes" id="UP001600064">
    <property type="component" value="Unassembled WGS sequence"/>
</dbReference>
<protein>
    <recommendedName>
        <fullName evidence="4">Secreted protein</fullName>
    </recommendedName>
</protein>
<proteinExistence type="predicted"/>
<name>A0ABR4DKG2_9PEZI</name>
<sequence length="98" mass="10591">MPSSIVSRSSSSSSSEPASCFASWSASDTGSEVSAACKMSANDRFACSRMSMSSCRATAEALKSWLRSSTPFSMVCLARWKLPVPFREPSLMIAKRNH</sequence>
<evidence type="ECO:0000313" key="3">
    <source>
        <dbReference type="Proteomes" id="UP001600064"/>
    </source>
</evidence>
<dbReference type="RefSeq" id="XP_070869060.1">
    <property type="nucleotide sequence ID" value="XM_071008800.1"/>
</dbReference>
<gene>
    <name evidence="2" type="ORF">VTJ83DRAFT_2520</name>
</gene>
<evidence type="ECO:0000256" key="1">
    <source>
        <dbReference type="SAM" id="MobiDB-lite"/>
    </source>
</evidence>
<organism evidence="2 3">
    <name type="scientific">Remersonia thermophila</name>
    <dbReference type="NCBI Taxonomy" id="72144"/>
    <lineage>
        <taxon>Eukaryota</taxon>
        <taxon>Fungi</taxon>
        <taxon>Dikarya</taxon>
        <taxon>Ascomycota</taxon>
        <taxon>Pezizomycotina</taxon>
        <taxon>Sordariomycetes</taxon>
        <taxon>Sordariomycetidae</taxon>
        <taxon>Sordariales</taxon>
        <taxon>Sordariales incertae sedis</taxon>
        <taxon>Remersonia</taxon>
    </lineage>
</organism>